<dbReference type="KEGG" id="mpg:Theba_1649"/>
<proteinExistence type="predicted"/>
<dbReference type="InterPro" id="IPR008928">
    <property type="entry name" value="6-hairpin_glycosidase_sf"/>
</dbReference>
<feature type="domain" description="Putative glycogen debranching enzyme N-terminal" evidence="1">
    <location>
        <begin position="5"/>
        <end position="130"/>
    </location>
</feature>
<dbReference type="Proteomes" id="UP000002881">
    <property type="component" value="Chromosome"/>
</dbReference>
<dbReference type="InterPro" id="IPR032856">
    <property type="entry name" value="GDE_N_bis"/>
</dbReference>
<dbReference type="KEGG" id="mpg:Theba_1726"/>
<evidence type="ECO:0000313" key="5">
    <source>
        <dbReference type="Proteomes" id="UP000002881"/>
    </source>
</evidence>
<evidence type="ECO:0000313" key="4">
    <source>
        <dbReference type="EMBL" id="AFK07383.1"/>
    </source>
</evidence>
<accession>I2F630</accession>
<dbReference type="HOGENOM" id="CLU_019216_1_0_0"/>
<dbReference type="eggNOG" id="COG3408">
    <property type="taxonomic scope" value="Bacteria"/>
</dbReference>
<dbReference type="SUPFAM" id="SSF48208">
    <property type="entry name" value="Six-hairpin glycosidases"/>
    <property type="match status" value="1"/>
</dbReference>
<keyword evidence="5" id="KW-1185">Reference proteome</keyword>
<organism evidence="4 5">
    <name type="scientific">Mesotoga prima MesG1.Ag.4.2</name>
    <dbReference type="NCBI Taxonomy" id="660470"/>
    <lineage>
        <taxon>Bacteria</taxon>
        <taxon>Thermotogati</taxon>
        <taxon>Thermotogota</taxon>
        <taxon>Thermotogae</taxon>
        <taxon>Kosmotogales</taxon>
        <taxon>Kosmotogaceae</taxon>
        <taxon>Mesotoga</taxon>
    </lineage>
</organism>
<dbReference type="AlphaFoldDB" id="I2F630"/>
<dbReference type="InterPro" id="IPR054491">
    <property type="entry name" value="MGH1-like_GH"/>
</dbReference>
<dbReference type="GO" id="GO:0005975">
    <property type="term" value="P:carbohydrate metabolic process"/>
    <property type="evidence" value="ECO:0007669"/>
    <property type="project" value="InterPro"/>
</dbReference>
<evidence type="ECO:0000259" key="1">
    <source>
        <dbReference type="Pfam" id="PF14742"/>
    </source>
</evidence>
<dbReference type="EMBL" id="CP003532">
    <property type="protein sequence ID" value="AFK07383.1"/>
    <property type="molecule type" value="Genomic_DNA"/>
</dbReference>
<dbReference type="Gene3D" id="1.50.10.10">
    <property type="match status" value="1"/>
</dbReference>
<sequence>MKVFKNGNLMVVTDDRGIIDCEYEKAAGLYLEDTRFISRMILKSSHKLRRLHTDFSWDRIETHYLGRSKPGIPHYDIAVSECLRAEGNALQTELTVRSYSLEEVRISFEYDIICVFEDIFSVRKKNDSYNELESSRTLSSSPPRSFQYETDLERDTVENSLTSLSLEVRPGQIERVSGKLRLGKYVKKDVVFKKMLSERPVKDIAPIKKTSLLDERELGDLKMLMIPTVYGDFPGAGLPWFATVFGRDSLIFGLQTVDLLPEITRNILTVHTHLQSKEEDSQTEAQPGKIVHETRLNELSLAGRLPFERYYGSIDATLLFIMLSHRYYSQTNDWNFIRSIKNSIMAAAKWIDTYADLDNDGYIEFAPSGTGLSIQSWKDSADSVSFSDGTLAEPPLAPVEVQGYLYDAFKCLEKLMALFEDEERANVYALKAAALKENFNRDFWLESEDYFATALDKNKKPVDSITSNPGHCLMTGIVDEDRAEALVNRLFSDELYTGWGIRTLSSKMKRYNPFSYHNGSVWPHDNSLIMLGLIKYGFYEKARQLARDLLKVKDKHHDNRLPELFSGLSVSETSGKLIEYPTSCSPQLWSIGTVLVISKALDA</sequence>
<feature type="domain" description="Mannosylglycerate hydrolase MGH1-like glycoside hydrolase" evidence="2">
    <location>
        <begin position="325"/>
        <end position="565"/>
    </location>
</feature>
<dbReference type="RefSeq" id="WP_014731207.1">
    <property type="nucleotide sequence ID" value="NC_017934.1"/>
</dbReference>
<protein>
    <submittedName>
        <fullName evidence="4">Glycogen debranching enzyme</fullName>
    </submittedName>
</protein>
<evidence type="ECO:0000313" key="3">
    <source>
        <dbReference type="EMBL" id="AFK07312.1"/>
    </source>
</evidence>
<dbReference type="Pfam" id="PF22422">
    <property type="entry name" value="MGH1-like_GH"/>
    <property type="match status" value="1"/>
</dbReference>
<gene>
    <name evidence="3" type="ORF">Theba_1649</name>
    <name evidence="4" type="ORF">Theba_1726</name>
</gene>
<dbReference type="GeneID" id="87107501"/>
<evidence type="ECO:0000259" key="2">
    <source>
        <dbReference type="Pfam" id="PF22422"/>
    </source>
</evidence>
<reference evidence="4 5" key="1">
    <citation type="journal article" date="2012" name="Genome Biol. Evol.">
        <title>Genome Sequence of the Mesophilic Thermotogales Bacterium Mesotoga prima MesG1.Ag.4.2 Reveals the Largest Thermotogales Genome To Date.</title>
        <authorList>
            <person name="Zhaxybayeva O."/>
            <person name="Swithers K.S."/>
            <person name="Foght J."/>
            <person name="Green A.G."/>
            <person name="Bruce D."/>
            <person name="Detter C."/>
            <person name="Han S."/>
            <person name="Teshima H."/>
            <person name="Han J."/>
            <person name="Woyke T."/>
            <person name="Pitluck S."/>
            <person name="Nolan M."/>
            <person name="Ivanova N."/>
            <person name="Pati A."/>
            <person name="Land M.L."/>
            <person name="Dlutek M."/>
            <person name="Doolittle W.F."/>
            <person name="Noll K.M."/>
            <person name="Nesbo C.L."/>
        </authorList>
    </citation>
    <scope>NUCLEOTIDE SEQUENCE [LARGE SCALE GENOMIC DNA]</scope>
    <source>
        <strain evidence="5">mesG1.Ag.4.2</strain>
        <strain evidence="4">MesG1.Ag.4.2</strain>
    </source>
</reference>
<dbReference type="EMBL" id="CP003532">
    <property type="protein sequence ID" value="AFK07312.1"/>
    <property type="molecule type" value="Genomic_DNA"/>
</dbReference>
<name>I2F630_9BACT</name>
<dbReference type="Pfam" id="PF14742">
    <property type="entry name" value="GDE_N_bis"/>
    <property type="match status" value="1"/>
</dbReference>
<dbReference type="STRING" id="660470.Theba_1649"/>
<dbReference type="InterPro" id="IPR012341">
    <property type="entry name" value="6hp_glycosidase-like_sf"/>
</dbReference>